<dbReference type="EMBL" id="JBAHYK010001662">
    <property type="protein sequence ID" value="KAL0567147.1"/>
    <property type="molecule type" value="Genomic_DNA"/>
</dbReference>
<dbReference type="Gene3D" id="3.40.50.1820">
    <property type="entry name" value="alpha/beta hydrolase"/>
    <property type="match status" value="1"/>
</dbReference>
<dbReference type="Proteomes" id="UP001465976">
    <property type="component" value="Unassembled WGS sequence"/>
</dbReference>
<proteinExistence type="inferred from homology"/>
<feature type="signal peptide" evidence="3">
    <location>
        <begin position="1"/>
        <end position="17"/>
    </location>
</feature>
<sequence length="572" mass="61022">MLRLIFSPLLIVSAVAAATVQLGDTTLTGKDIPYDGTSGLEFYGGIPFAEAPIGSLRFKPPVPKASLGVLTFDASSFGPSCLQVKIPTFAEIPLPPSLSEDCLSLSILRPAGIPANASLPVMVYISGGGFIIDALPQLDASPVVARSISRALGQGTPIVFAMMNYRLGPLGFPSGSEATAKGALNLGLRDQLAALEWIQSNIAAFGGDKDKVTLLGISGGAISIGNFYLTNTIEKYARGAIMQSGVAGSSSVFTGPRGQKNWDNFVAAIPECASSGKNNSFDCLQRDDINSTHLLQAITTSLSLTEEQLPWLPTIDGPDGLIPELPSEFYKKGNFPSVPFIAGNALDEGTVFTPHPIQLDEGALRTALVANLTTFSPDREHELEDAVDKLLGLYPDDPALGSPFNTGDQLFNLTSQYKRWAAINGDMLFQSTRRAFTQAATKAGVKAYGFLFTYGELTAALQPVDGVRHGADVPYGWGFSNLPGFVPSASSAKLSQQIVDYWISFVTTLDPNDGLGSETFIHRDGAGPAWPSYEPENQTLLELNGPNTTTITDDYRAEQIDFLNQNGLLFRH</sequence>
<reference evidence="5 6" key="1">
    <citation type="submission" date="2024-02" db="EMBL/GenBank/DDBJ databases">
        <title>A draft genome for the cacao thread blight pathogen Marasmius crinis-equi.</title>
        <authorList>
            <person name="Cohen S.P."/>
            <person name="Baruah I.K."/>
            <person name="Amoako-Attah I."/>
            <person name="Bukari Y."/>
            <person name="Meinhardt L.W."/>
            <person name="Bailey B.A."/>
        </authorList>
    </citation>
    <scope>NUCLEOTIDE SEQUENCE [LARGE SCALE GENOMIC DNA]</scope>
    <source>
        <strain evidence="5 6">GH-76</strain>
    </source>
</reference>
<dbReference type="InterPro" id="IPR019826">
    <property type="entry name" value="Carboxylesterase_B_AS"/>
</dbReference>
<dbReference type="InterPro" id="IPR002018">
    <property type="entry name" value="CarbesteraseB"/>
</dbReference>
<protein>
    <recommendedName>
        <fullName evidence="3">Carboxylic ester hydrolase</fullName>
        <ecNumber evidence="3">3.1.1.-</ecNumber>
    </recommendedName>
</protein>
<organism evidence="5 6">
    <name type="scientific">Marasmius crinis-equi</name>
    <dbReference type="NCBI Taxonomy" id="585013"/>
    <lineage>
        <taxon>Eukaryota</taxon>
        <taxon>Fungi</taxon>
        <taxon>Dikarya</taxon>
        <taxon>Basidiomycota</taxon>
        <taxon>Agaricomycotina</taxon>
        <taxon>Agaricomycetes</taxon>
        <taxon>Agaricomycetidae</taxon>
        <taxon>Agaricales</taxon>
        <taxon>Marasmiineae</taxon>
        <taxon>Marasmiaceae</taxon>
        <taxon>Marasmius</taxon>
    </lineage>
</organism>
<dbReference type="EC" id="3.1.1.-" evidence="3"/>
<comment type="similarity">
    <text evidence="1 3">Belongs to the type-B carboxylesterase/lipase family.</text>
</comment>
<keyword evidence="2 3" id="KW-0378">Hydrolase</keyword>
<evidence type="ECO:0000313" key="5">
    <source>
        <dbReference type="EMBL" id="KAL0567147.1"/>
    </source>
</evidence>
<evidence type="ECO:0000256" key="3">
    <source>
        <dbReference type="RuleBase" id="RU361235"/>
    </source>
</evidence>
<feature type="chain" id="PRO_5044970798" description="Carboxylic ester hydrolase" evidence="3">
    <location>
        <begin position="18"/>
        <end position="572"/>
    </location>
</feature>
<evidence type="ECO:0000256" key="2">
    <source>
        <dbReference type="ARBA" id="ARBA00022801"/>
    </source>
</evidence>
<keyword evidence="3" id="KW-0732">Signal</keyword>
<name>A0ABR3EW64_9AGAR</name>
<feature type="domain" description="Carboxylesterase type B" evidence="4">
    <location>
        <begin position="19"/>
        <end position="562"/>
    </location>
</feature>
<gene>
    <name evidence="5" type="ORF">V5O48_014846</name>
</gene>
<dbReference type="SUPFAM" id="SSF53474">
    <property type="entry name" value="alpha/beta-Hydrolases"/>
    <property type="match status" value="1"/>
</dbReference>
<keyword evidence="6" id="KW-1185">Reference proteome</keyword>
<comment type="caution">
    <text evidence="5">The sequence shown here is derived from an EMBL/GenBank/DDBJ whole genome shotgun (WGS) entry which is preliminary data.</text>
</comment>
<dbReference type="PROSITE" id="PS00122">
    <property type="entry name" value="CARBOXYLESTERASE_B_1"/>
    <property type="match status" value="1"/>
</dbReference>
<evidence type="ECO:0000259" key="4">
    <source>
        <dbReference type="Pfam" id="PF00135"/>
    </source>
</evidence>
<dbReference type="InterPro" id="IPR029058">
    <property type="entry name" value="AB_hydrolase_fold"/>
</dbReference>
<dbReference type="PANTHER" id="PTHR11559">
    <property type="entry name" value="CARBOXYLESTERASE"/>
    <property type="match status" value="1"/>
</dbReference>
<dbReference type="Pfam" id="PF00135">
    <property type="entry name" value="COesterase"/>
    <property type="match status" value="1"/>
</dbReference>
<dbReference type="InterPro" id="IPR050309">
    <property type="entry name" value="Type-B_Carboxylest/Lipase"/>
</dbReference>
<accession>A0ABR3EW64</accession>
<evidence type="ECO:0000313" key="6">
    <source>
        <dbReference type="Proteomes" id="UP001465976"/>
    </source>
</evidence>
<evidence type="ECO:0000256" key="1">
    <source>
        <dbReference type="ARBA" id="ARBA00005964"/>
    </source>
</evidence>